<dbReference type="Proteomes" id="UP000186868">
    <property type="component" value="Unassembled WGS sequence"/>
</dbReference>
<feature type="transmembrane region" description="Helical" evidence="1">
    <location>
        <begin position="174"/>
        <end position="194"/>
    </location>
</feature>
<dbReference type="Pfam" id="PF20334">
    <property type="entry name" value="DUF6629"/>
    <property type="match status" value="1"/>
</dbReference>
<keyword evidence="1" id="KW-1133">Transmembrane helix</keyword>
<keyword evidence="3" id="KW-1185">Reference proteome</keyword>
<keyword evidence="1" id="KW-0812">Transmembrane</keyword>
<sequence>MCFSASVSFILSAVLIPTGIYCVKTAIAKDIEYLSMACSPLAFGIQQGLEGILWLGIDAGNPNFIALGSLGFLFFSHWFWLFWIPFLAFVLERDRVLKDISLLFVIVGLLYGASLYFPLLIHENWLSIQTIHHSIDYQTRLIFNPFVSRELVCLLYASLILLPLLISSHQSVKVFGFLILLSVIVAVLTFYYAFISVWCFFAALLSLYLAYVMYRIDAIAMSSCYKASELNL</sequence>
<name>A0A1U7H933_9CYAN</name>
<dbReference type="RefSeq" id="WP_073601298.1">
    <property type="nucleotide sequence ID" value="NZ_MRCB01000035.1"/>
</dbReference>
<dbReference type="STRING" id="1921803.NIES593_20185"/>
<feature type="transmembrane region" description="Helical" evidence="1">
    <location>
        <begin position="141"/>
        <end position="162"/>
    </location>
</feature>
<keyword evidence="1" id="KW-0472">Membrane</keyword>
<evidence type="ECO:0000256" key="1">
    <source>
        <dbReference type="SAM" id="Phobius"/>
    </source>
</evidence>
<dbReference type="AlphaFoldDB" id="A0A1U7H933"/>
<dbReference type="OrthoDB" id="8441457at2"/>
<reference evidence="2 3" key="1">
    <citation type="submission" date="2016-11" db="EMBL/GenBank/DDBJ databases">
        <title>Draft Genome Sequences of Nine Cyanobacterial Strains from Diverse Habitats.</title>
        <authorList>
            <person name="Zhu T."/>
            <person name="Hou S."/>
            <person name="Lu X."/>
            <person name="Hess W.R."/>
        </authorList>
    </citation>
    <scope>NUCLEOTIDE SEQUENCE [LARGE SCALE GENOMIC DNA]</scope>
    <source>
        <strain evidence="2 3">NIES-593</strain>
    </source>
</reference>
<protein>
    <submittedName>
        <fullName evidence="2">Uncharacterized protein</fullName>
    </submittedName>
</protein>
<dbReference type="EMBL" id="MRCB01000035">
    <property type="protein sequence ID" value="OKH20102.1"/>
    <property type="molecule type" value="Genomic_DNA"/>
</dbReference>
<evidence type="ECO:0000313" key="3">
    <source>
        <dbReference type="Proteomes" id="UP000186868"/>
    </source>
</evidence>
<accession>A0A1U7H933</accession>
<organism evidence="2 3">
    <name type="scientific">Hydrococcus rivularis NIES-593</name>
    <dbReference type="NCBI Taxonomy" id="1921803"/>
    <lineage>
        <taxon>Bacteria</taxon>
        <taxon>Bacillati</taxon>
        <taxon>Cyanobacteriota</taxon>
        <taxon>Cyanophyceae</taxon>
        <taxon>Pleurocapsales</taxon>
        <taxon>Hydrococcaceae</taxon>
        <taxon>Hydrococcus</taxon>
    </lineage>
</organism>
<evidence type="ECO:0000313" key="2">
    <source>
        <dbReference type="EMBL" id="OKH20102.1"/>
    </source>
</evidence>
<gene>
    <name evidence="2" type="ORF">NIES593_20185</name>
</gene>
<feature type="transmembrane region" description="Helical" evidence="1">
    <location>
        <begin position="200"/>
        <end position="216"/>
    </location>
</feature>
<feature type="transmembrane region" description="Helical" evidence="1">
    <location>
        <begin position="102"/>
        <end position="121"/>
    </location>
</feature>
<feature type="transmembrane region" description="Helical" evidence="1">
    <location>
        <begin position="64"/>
        <end position="90"/>
    </location>
</feature>
<proteinExistence type="predicted"/>
<comment type="caution">
    <text evidence="2">The sequence shown here is derived from an EMBL/GenBank/DDBJ whole genome shotgun (WGS) entry which is preliminary data.</text>
</comment>
<dbReference type="InterPro" id="IPR046737">
    <property type="entry name" value="DUF6629"/>
</dbReference>